<evidence type="ECO:0000313" key="7">
    <source>
        <dbReference type="EMBL" id="WEY84052.1"/>
    </source>
</evidence>
<dbReference type="GO" id="GO:0006152">
    <property type="term" value="P:purine nucleoside catabolic process"/>
    <property type="evidence" value="ECO:0007669"/>
    <property type="project" value="TreeGrafter"/>
</dbReference>
<dbReference type="PATRIC" id="fig|1423.173.peg.1171"/>
<dbReference type="GO" id="GO:0008892">
    <property type="term" value="F:guanine deaminase activity"/>
    <property type="evidence" value="ECO:0007669"/>
    <property type="project" value="UniProtKB-EC"/>
</dbReference>
<evidence type="ECO:0000256" key="1">
    <source>
        <dbReference type="ARBA" id="ARBA00006576"/>
    </source>
</evidence>
<feature type="domain" description="CMP/dCMP-type deaminase" evidence="5">
    <location>
        <begin position="1"/>
        <end position="132"/>
    </location>
</feature>
<keyword evidence="4" id="KW-0862">Zinc</keyword>
<dbReference type="Pfam" id="PF00383">
    <property type="entry name" value="dCMP_cyt_deam_1"/>
    <property type="match status" value="1"/>
</dbReference>
<dbReference type="InterPro" id="IPR016192">
    <property type="entry name" value="APOBEC/CMP_deaminase_Zn-bd"/>
</dbReference>
<keyword evidence="2" id="KW-0479">Metal-binding</keyword>
<sequence length="156" mass="17222">MNHKKFLKRAVDLARDGVNAGVGGPFGAVIVKDGAIIAEGQNNVTTSNDPTAHAEVTAIRKACKVLGAYQLDDCILYTSCEPCPMCLGAIYWARPKAVFYAAEHTDAAEAGFDDSFIYEEIDKPAEERTIPFYQVTLTEHLSPFQAWRNFANKKEY</sequence>
<proteinExistence type="inferred from homology"/>
<dbReference type="FunFam" id="3.40.140.10:FF:000011">
    <property type="entry name" value="tRNA-specific adenosine deaminase"/>
    <property type="match status" value="1"/>
</dbReference>
<evidence type="ECO:0000256" key="3">
    <source>
        <dbReference type="ARBA" id="ARBA00022801"/>
    </source>
</evidence>
<reference evidence="6 8" key="1">
    <citation type="submission" date="2014-12" db="EMBL/GenBank/DDBJ databases">
        <title>Comparative genome analysis of Bacillus coagulans HM-08, Clostridium butyricum HM-68, Bacillus subtilis HM-66 and Bacillus licheniformis BL-09.</title>
        <authorList>
            <person name="Zhang H."/>
        </authorList>
    </citation>
    <scope>NUCLEOTIDE SEQUENCE [LARGE SCALE GENOMIC DNA]</scope>
    <source>
        <strain evidence="6 8">HM-66</strain>
    </source>
</reference>
<dbReference type="GO" id="GO:0047974">
    <property type="term" value="F:guanosine deaminase activity"/>
    <property type="evidence" value="ECO:0007669"/>
    <property type="project" value="TreeGrafter"/>
</dbReference>
<dbReference type="Proteomes" id="UP001214898">
    <property type="component" value="Chromosome"/>
</dbReference>
<gene>
    <name evidence="7" type="primary">guaD</name>
    <name evidence="7" type="ORF">P5633_17155</name>
    <name evidence="6" type="ORF">SC09_Contig19orf00714</name>
</gene>
<accession>A0A0D1L8W9</accession>
<comment type="similarity">
    <text evidence="1">Belongs to the cytidine and deoxycytidylate deaminase family.</text>
</comment>
<dbReference type="EMBL" id="JXBC01000002">
    <property type="protein sequence ID" value="KIU12286.1"/>
    <property type="molecule type" value="Genomic_DNA"/>
</dbReference>
<dbReference type="PROSITE" id="PS00903">
    <property type="entry name" value="CYT_DCMP_DEAMINASES_1"/>
    <property type="match status" value="1"/>
</dbReference>
<dbReference type="GO" id="GO:0008270">
    <property type="term" value="F:zinc ion binding"/>
    <property type="evidence" value="ECO:0007669"/>
    <property type="project" value="InterPro"/>
</dbReference>
<keyword evidence="3 7" id="KW-0378">Hydrolase</keyword>
<evidence type="ECO:0000256" key="2">
    <source>
        <dbReference type="ARBA" id="ARBA00022723"/>
    </source>
</evidence>
<dbReference type="EC" id="3.5.4.3" evidence="7"/>
<dbReference type="EMBL" id="CP120576">
    <property type="protein sequence ID" value="WEY84052.1"/>
    <property type="molecule type" value="Genomic_DNA"/>
</dbReference>
<dbReference type="InterPro" id="IPR016193">
    <property type="entry name" value="Cytidine_deaminase-like"/>
</dbReference>
<dbReference type="SUPFAM" id="SSF53927">
    <property type="entry name" value="Cytidine deaminase-like"/>
    <property type="match status" value="1"/>
</dbReference>
<evidence type="ECO:0000313" key="6">
    <source>
        <dbReference type="EMBL" id="KIU12286.1"/>
    </source>
</evidence>
<dbReference type="RefSeq" id="WP_043857361.1">
    <property type="nucleotide sequence ID" value="NZ_CAJNQI010000002.1"/>
</dbReference>
<dbReference type="PANTHER" id="PTHR11079:SF161">
    <property type="entry name" value="CMP_DCMP-TYPE DEAMINASE DOMAIN-CONTAINING PROTEIN"/>
    <property type="match status" value="1"/>
</dbReference>
<evidence type="ECO:0000256" key="4">
    <source>
        <dbReference type="ARBA" id="ARBA00022833"/>
    </source>
</evidence>
<organism evidence="6 8">
    <name type="scientific">Bacillus subtilis</name>
    <dbReference type="NCBI Taxonomy" id="1423"/>
    <lineage>
        <taxon>Bacteria</taxon>
        <taxon>Bacillati</taxon>
        <taxon>Bacillota</taxon>
        <taxon>Bacilli</taxon>
        <taxon>Bacillales</taxon>
        <taxon>Bacillaceae</taxon>
        <taxon>Bacillus</taxon>
    </lineage>
</organism>
<dbReference type="AlphaFoldDB" id="A0A0D1L8W9"/>
<dbReference type="InterPro" id="IPR002125">
    <property type="entry name" value="CMP_dCMP_dom"/>
</dbReference>
<dbReference type="Gene3D" id="3.40.140.10">
    <property type="entry name" value="Cytidine Deaminase, domain 2"/>
    <property type="match status" value="1"/>
</dbReference>
<evidence type="ECO:0000259" key="5">
    <source>
        <dbReference type="PROSITE" id="PS51747"/>
    </source>
</evidence>
<dbReference type="PANTHER" id="PTHR11079">
    <property type="entry name" value="CYTOSINE DEAMINASE FAMILY MEMBER"/>
    <property type="match status" value="1"/>
</dbReference>
<reference evidence="7" key="2">
    <citation type="submission" date="2023-03" db="EMBL/GenBank/DDBJ databases">
        <title>Complete genome sequences of 52 Bacillus and Priestia strains isolated from West-African fermentations and 26 reference strains from the DSMZ collection.</title>
        <authorList>
            <person name="Wiedenbein E.S."/>
            <person name="Canoy T.S."/>
            <person name="Hui Y."/>
            <person name="Parkouda C."/>
            <person name="Dawende C."/>
            <person name="Ametefe E."/>
            <person name="Jespersen L."/>
            <person name="Nielsen D.S."/>
        </authorList>
    </citation>
    <scope>NUCLEOTIDE SEQUENCE</scope>
    <source>
        <strain evidence="7">PRO56</strain>
    </source>
</reference>
<protein>
    <submittedName>
        <fullName evidence="7">Guanine deaminase</fullName>
        <ecNumber evidence="7">3.5.4.3</ecNumber>
    </submittedName>
</protein>
<dbReference type="PROSITE" id="PS51747">
    <property type="entry name" value="CYT_DCMP_DEAMINASES_2"/>
    <property type="match status" value="1"/>
</dbReference>
<evidence type="ECO:0000313" key="8">
    <source>
        <dbReference type="Proteomes" id="UP000032247"/>
    </source>
</evidence>
<name>A0A0D1L8W9_BACIU</name>
<dbReference type="CDD" id="cd01285">
    <property type="entry name" value="nucleoside_deaminase"/>
    <property type="match status" value="1"/>
</dbReference>
<dbReference type="STRING" id="483913.AN935_06855"/>
<dbReference type="Proteomes" id="UP000032247">
    <property type="component" value="Unassembled WGS sequence"/>
</dbReference>